<dbReference type="Proteomes" id="UP000291343">
    <property type="component" value="Unassembled WGS sequence"/>
</dbReference>
<proteinExistence type="predicted"/>
<reference evidence="1 2" key="1">
    <citation type="journal article" date="2017" name="Gigascience">
        <title>Genome sequence of the small brown planthopper, Laodelphax striatellus.</title>
        <authorList>
            <person name="Zhu J."/>
            <person name="Jiang F."/>
            <person name="Wang X."/>
            <person name="Yang P."/>
            <person name="Bao Y."/>
            <person name="Zhao W."/>
            <person name="Wang W."/>
            <person name="Lu H."/>
            <person name="Wang Q."/>
            <person name="Cui N."/>
            <person name="Li J."/>
            <person name="Chen X."/>
            <person name="Luo L."/>
            <person name="Yu J."/>
            <person name="Kang L."/>
            <person name="Cui F."/>
        </authorList>
    </citation>
    <scope>NUCLEOTIDE SEQUENCE [LARGE SCALE GENOMIC DNA]</scope>
    <source>
        <strain evidence="1">Lst14</strain>
    </source>
</reference>
<dbReference type="EMBL" id="QKKF02000132">
    <property type="protein sequence ID" value="RZF49263.1"/>
    <property type="molecule type" value="Genomic_DNA"/>
</dbReference>
<sequence>MGLGILGGRALPLQFVERESSGAVHPGRQGIRPCKFAREGEVVLCILGGKGSVFEILLREGGGAVHPGRQGLRLANIVERGEWCCASCWEQGLPLHIVRKGGWMKRLWLCIVLGGKGSALAYCKEGENGAGIGGQGLRLAILLRGESVLCILEARAPPLRYLLIGGGGAVHPGRQGLCHAIFGRGGAVHPGRQGICLAILQGEGRVVLCILGARASPLQI</sequence>
<evidence type="ECO:0000313" key="1">
    <source>
        <dbReference type="EMBL" id="RZF49263.1"/>
    </source>
</evidence>
<organism evidence="1 2">
    <name type="scientific">Laodelphax striatellus</name>
    <name type="common">Small brown planthopper</name>
    <name type="synonym">Delphax striatella</name>
    <dbReference type="NCBI Taxonomy" id="195883"/>
    <lineage>
        <taxon>Eukaryota</taxon>
        <taxon>Metazoa</taxon>
        <taxon>Ecdysozoa</taxon>
        <taxon>Arthropoda</taxon>
        <taxon>Hexapoda</taxon>
        <taxon>Insecta</taxon>
        <taxon>Pterygota</taxon>
        <taxon>Neoptera</taxon>
        <taxon>Paraneoptera</taxon>
        <taxon>Hemiptera</taxon>
        <taxon>Auchenorrhyncha</taxon>
        <taxon>Fulgoroidea</taxon>
        <taxon>Delphacidae</taxon>
        <taxon>Criomorphinae</taxon>
        <taxon>Laodelphax</taxon>
    </lineage>
</organism>
<comment type="caution">
    <text evidence="1">The sequence shown here is derived from an EMBL/GenBank/DDBJ whole genome shotgun (WGS) entry which is preliminary data.</text>
</comment>
<gene>
    <name evidence="1" type="ORF">LSTR_LSTR002884</name>
</gene>
<dbReference type="AlphaFoldDB" id="A0A482XTB7"/>
<evidence type="ECO:0000313" key="2">
    <source>
        <dbReference type="Proteomes" id="UP000291343"/>
    </source>
</evidence>
<protein>
    <submittedName>
        <fullName evidence="1">Uncharacterized protein</fullName>
    </submittedName>
</protein>
<keyword evidence="2" id="KW-1185">Reference proteome</keyword>
<accession>A0A482XTB7</accession>
<name>A0A482XTB7_LAOST</name>
<dbReference type="InParanoid" id="A0A482XTB7"/>